<name>A0A3G4ZQ45_9VIRU</name>
<evidence type="ECO:0000256" key="1">
    <source>
        <dbReference type="SAM" id="Phobius"/>
    </source>
</evidence>
<evidence type="ECO:0000313" key="2">
    <source>
        <dbReference type="EMBL" id="AYV75733.1"/>
    </source>
</evidence>
<keyword evidence="1" id="KW-0472">Membrane</keyword>
<proteinExistence type="predicted"/>
<protein>
    <submittedName>
        <fullName evidence="2">Uncharacterized protein</fullName>
    </submittedName>
</protein>
<organism evidence="2">
    <name type="scientific">Terrestrivirus sp</name>
    <dbReference type="NCBI Taxonomy" id="2487775"/>
    <lineage>
        <taxon>Viruses</taxon>
        <taxon>Varidnaviria</taxon>
        <taxon>Bamfordvirae</taxon>
        <taxon>Nucleocytoviricota</taxon>
        <taxon>Megaviricetes</taxon>
        <taxon>Imitervirales</taxon>
        <taxon>Mimiviridae</taxon>
        <taxon>Klosneuvirinae</taxon>
    </lineage>
</organism>
<keyword evidence="1" id="KW-1133">Transmembrane helix</keyword>
<accession>A0A3G4ZQ45</accession>
<feature type="transmembrane region" description="Helical" evidence="1">
    <location>
        <begin position="7"/>
        <end position="23"/>
    </location>
</feature>
<gene>
    <name evidence="2" type="ORF">Terrestrivirus3_2</name>
</gene>
<feature type="transmembrane region" description="Helical" evidence="1">
    <location>
        <begin position="107"/>
        <end position="127"/>
    </location>
</feature>
<dbReference type="EMBL" id="MK071981">
    <property type="protein sequence ID" value="AYV75733.1"/>
    <property type="molecule type" value="Genomic_DNA"/>
</dbReference>
<reference evidence="2" key="1">
    <citation type="submission" date="2018-10" db="EMBL/GenBank/DDBJ databases">
        <title>Hidden diversity of soil giant viruses.</title>
        <authorList>
            <person name="Schulz F."/>
            <person name="Alteio L."/>
            <person name="Goudeau D."/>
            <person name="Ryan E.M."/>
            <person name="Malmstrom R.R."/>
            <person name="Blanchard J."/>
            <person name="Woyke T."/>
        </authorList>
    </citation>
    <scope>NUCLEOTIDE SEQUENCE</scope>
    <source>
        <strain evidence="2">TEV1</strain>
    </source>
</reference>
<sequence length="136" mass="15678">MNIFTEVLFLFVFVYALIILKLPDMTKDDYIFQKFSIFVSLFCFYFVLQALNTLRCNSMVSMSDLVKNSFIVAISGVLGLTVYTDLLNMEWSHDYIEQYIPPNSPKYIFSLVVTISIILFIAGVRILQMVLSAQNQ</sequence>
<feature type="transmembrane region" description="Helical" evidence="1">
    <location>
        <begin position="35"/>
        <end position="54"/>
    </location>
</feature>
<feature type="transmembrane region" description="Helical" evidence="1">
    <location>
        <begin position="66"/>
        <end position="87"/>
    </location>
</feature>
<keyword evidence="1" id="KW-0812">Transmembrane</keyword>